<proteinExistence type="predicted"/>
<sequence length="143" mass="17209">MEKEYYSVSEVSKRMKLSGKQIRNRIIYYKESGKYKNLLIKDSNGRWQIHRMIITKFKPVRIRGKKYYALTVDPNYTYKESEIKIIMEYVVELLPIKGIEISYTIEKKKANGQNHIHLYTNCSNRKKLIKTLRVAIIYPERWI</sequence>
<reference evidence="1" key="1">
    <citation type="submission" date="2023-07" db="EMBL/GenBank/DDBJ databases">
        <title>Two novel species in the genus Flavivirga.</title>
        <authorList>
            <person name="Kwon K."/>
        </authorList>
    </citation>
    <scope>NUCLEOTIDE SEQUENCE</scope>
    <source>
        <strain evidence="1">KACC 14157</strain>
    </source>
</reference>
<evidence type="ECO:0000313" key="2">
    <source>
        <dbReference type="Proteomes" id="UP001176891"/>
    </source>
</evidence>
<keyword evidence="2" id="KW-1185">Reference proteome</keyword>
<dbReference type="EMBL" id="JAUOEM010000006">
    <property type="protein sequence ID" value="MDO5989193.1"/>
    <property type="molecule type" value="Genomic_DNA"/>
</dbReference>
<name>A0ABT8X5C4_9FLAO</name>
<accession>A0ABT8X5C4</accession>
<comment type="caution">
    <text evidence="1">The sequence shown here is derived from an EMBL/GenBank/DDBJ whole genome shotgun (WGS) entry which is preliminary data.</text>
</comment>
<gene>
    <name evidence="1" type="ORF">Q4Q39_17450</name>
</gene>
<organism evidence="1 2">
    <name type="scientific">Flavivirga amylovorans</name>
    <dbReference type="NCBI Taxonomy" id="870486"/>
    <lineage>
        <taxon>Bacteria</taxon>
        <taxon>Pseudomonadati</taxon>
        <taxon>Bacteroidota</taxon>
        <taxon>Flavobacteriia</taxon>
        <taxon>Flavobacteriales</taxon>
        <taxon>Flavobacteriaceae</taxon>
        <taxon>Flavivirga</taxon>
    </lineage>
</organism>
<dbReference type="RefSeq" id="WP_303283843.1">
    <property type="nucleotide sequence ID" value="NZ_BAABCZ010000012.1"/>
</dbReference>
<dbReference type="Proteomes" id="UP001176891">
    <property type="component" value="Unassembled WGS sequence"/>
</dbReference>
<evidence type="ECO:0000313" key="1">
    <source>
        <dbReference type="EMBL" id="MDO5989193.1"/>
    </source>
</evidence>
<protein>
    <submittedName>
        <fullName evidence="1">Uncharacterized protein</fullName>
    </submittedName>
</protein>